<organism evidence="1 2">
    <name type="scientific">Paramecium primaurelia</name>
    <dbReference type="NCBI Taxonomy" id="5886"/>
    <lineage>
        <taxon>Eukaryota</taxon>
        <taxon>Sar</taxon>
        <taxon>Alveolata</taxon>
        <taxon>Ciliophora</taxon>
        <taxon>Intramacronucleata</taxon>
        <taxon>Oligohymenophorea</taxon>
        <taxon>Peniculida</taxon>
        <taxon>Parameciidae</taxon>
        <taxon>Paramecium</taxon>
    </lineage>
</organism>
<reference evidence="1" key="1">
    <citation type="submission" date="2021-01" db="EMBL/GenBank/DDBJ databases">
        <authorList>
            <consortium name="Genoscope - CEA"/>
            <person name="William W."/>
        </authorList>
    </citation>
    <scope>NUCLEOTIDE SEQUENCE</scope>
</reference>
<dbReference type="OMA" id="HIEYNAM"/>
<dbReference type="Pfam" id="PF04305">
    <property type="entry name" value="DUF455"/>
    <property type="match status" value="1"/>
</dbReference>
<dbReference type="EMBL" id="CAJJDM010000121">
    <property type="protein sequence ID" value="CAD8102257.1"/>
    <property type="molecule type" value="Genomic_DNA"/>
</dbReference>
<dbReference type="InterPro" id="IPR007402">
    <property type="entry name" value="DUF455"/>
</dbReference>
<gene>
    <name evidence="1" type="ORF">PPRIM_AZ9-3.1.T1180009</name>
</gene>
<dbReference type="Proteomes" id="UP000688137">
    <property type="component" value="Unassembled WGS sequence"/>
</dbReference>
<accession>A0A8S1PGL7</accession>
<dbReference type="PANTHER" id="PTHR42782">
    <property type="entry name" value="SI:CH73-314G15.3"/>
    <property type="match status" value="1"/>
</dbReference>
<evidence type="ECO:0008006" key="3">
    <source>
        <dbReference type="Google" id="ProtNLM"/>
    </source>
</evidence>
<protein>
    <recommendedName>
        <fullName evidence="3">Ferritin-like domain-containing protein</fullName>
    </recommendedName>
</protein>
<name>A0A8S1PGL7_PARPR</name>
<evidence type="ECO:0000313" key="2">
    <source>
        <dbReference type="Proteomes" id="UP000688137"/>
    </source>
</evidence>
<sequence>MINFGKVLLRKSQISLDDIRKFMSLPIDSTDEDIPIYSYDENVKIMSTYDLEQSIKHIPIKDQVIHSIAHIEYNAMKSYIDTLVRFINQVPAQFQKEFKEELGQIAYEEFCHFELITQLCKYGSQPVHNNLQKRMILTMDSLLGRIAVLSIVNEGRGMDTGLNLIQKLDGDNKYEKVIKKIVQEESNHVRIGLKWFELLCKDQNPQENFITLMNNYQIPKNWKINVQKRKQVGFSDEWIKCLQNWS</sequence>
<comment type="caution">
    <text evidence="1">The sequence shown here is derived from an EMBL/GenBank/DDBJ whole genome shotgun (WGS) entry which is preliminary data.</text>
</comment>
<proteinExistence type="predicted"/>
<dbReference type="PANTHER" id="PTHR42782:SF4">
    <property type="entry name" value="DUF455 DOMAIN-CONTAINING PROTEIN"/>
    <property type="match status" value="1"/>
</dbReference>
<keyword evidence="2" id="KW-1185">Reference proteome</keyword>
<evidence type="ECO:0000313" key="1">
    <source>
        <dbReference type="EMBL" id="CAD8102257.1"/>
    </source>
</evidence>
<dbReference type="AlphaFoldDB" id="A0A8S1PGL7"/>
<dbReference type="CDD" id="cd00657">
    <property type="entry name" value="Ferritin_like"/>
    <property type="match status" value="1"/>
</dbReference>